<feature type="transmembrane region" description="Helical" evidence="2">
    <location>
        <begin position="190"/>
        <end position="209"/>
    </location>
</feature>
<sequence>MACLISLKNATRTFCSSPQRVLVSASVHSPAFVRSNACLARTTTNALTARYNLGKAFSQHQHSRFIFNSFTSLSSSPAVAAAKTGVSIFQRQSIRAFSQRANIFTGHTTIRSLLIRSRVLQQQQIRYYAQYPVTKRRPIRFFFKVMTIGAALVALPAMFVFGPGAIGIVLVPIAIGSIFGGMLLLTGGMIFLVFPIIAIGGALTFWLYAMPAAATAKDLKKILKRAQQSVNDGSSALSALGPDWEIEKARPDEWFRWEFPLKPNEQDRISIRMAVFDPNDHSARKQQTMKWLDNVKKFGDDDNKSQEVEKKNGDVDRRTSRTSSGNFQIMNNSKNMSIENLSIERDNDHVLIRIEDDGAKLLNQAWGKNYLELAKIVDRAAAELEAADSGLDLGEQVVLVHKDKGESFWNKFSLVGDIALRVPFSRTWVHDVTDE</sequence>
<reference evidence="3" key="1">
    <citation type="journal article" date="2020" name="Fungal Divers.">
        <title>Resolving the Mortierellaceae phylogeny through synthesis of multi-gene phylogenetics and phylogenomics.</title>
        <authorList>
            <person name="Vandepol N."/>
            <person name="Liber J."/>
            <person name="Desiro A."/>
            <person name="Na H."/>
            <person name="Kennedy M."/>
            <person name="Barry K."/>
            <person name="Grigoriev I.V."/>
            <person name="Miller A.N."/>
            <person name="O'Donnell K."/>
            <person name="Stajich J.E."/>
            <person name="Bonito G."/>
        </authorList>
    </citation>
    <scope>NUCLEOTIDE SEQUENCE</scope>
    <source>
        <strain evidence="3">REB-010B</strain>
    </source>
</reference>
<organism evidence="3 4">
    <name type="scientific">Dissophora globulifera</name>
    <dbReference type="NCBI Taxonomy" id="979702"/>
    <lineage>
        <taxon>Eukaryota</taxon>
        <taxon>Fungi</taxon>
        <taxon>Fungi incertae sedis</taxon>
        <taxon>Mucoromycota</taxon>
        <taxon>Mortierellomycotina</taxon>
        <taxon>Mortierellomycetes</taxon>
        <taxon>Mortierellales</taxon>
        <taxon>Mortierellaceae</taxon>
        <taxon>Dissophora</taxon>
    </lineage>
</organism>
<evidence type="ECO:0000313" key="4">
    <source>
        <dbReference type="Proteomes" id="UP000738325"/>
    </source>
</evidence>
<dbReference type="OrthoDB" id="2437788at2759"/>
<evidence type="ECO:0000256" key="2">
    <source>
        <dbReference type="SAM" id="Phobius"/>
    </source>
</evidence>
<keyword evidence="2" id="KW-0812">Transmembrane</keyword>
<keyword evidence="4" id="KW-1185">Reference proteome</keyword>
<dbReference type="AlphaFoldDB" id="A0A9P6RVE1"/>
<feature type="transmembrane region" description="Helical" evidence="2">
    <location>
        <begin position="141"/>
        <end position="159"/>
    </location>
</feature>
<evidence type="ECO:0000313" key="3">
    <source>
        <dbReference type="EMBL" id="KAG0328345.1"/>
    </source>
</evidence>
<feature type="compositionally biased region" description="Basic and acidic residues" evidence="1">
    <location>
        <begin position="300"/>
        <end position="319"/>
    </location>
</feature>
<feature type="transmembrane region" description="Helical" evidence="2">
    <location>
        <begin position="165"/>
        <end position="185"/>
    </location>
</feature>
<gene>
    <name evidence="3" type="ORF">BGZ99_005528</name>
</gene>
<accession>A0A9P6RVE1</accession>
<name>A0A9P6RVE1_9FUNG</name>
<comment type="caution">
    <text evidence="3">The sequence shown here is derived from an EMBL/GenBank/DDBJ whole genome shotgun (WGS) entry which is preliminary data.</text>
</comment>
<dbReference type="Proteomes" id="UP000738325">
    <property type="component" value="Unassembled WGS sequence"/>
</dbReference>
<proteinExistence type="predicted"/>
<evidence type="ECO:0000256" key="1">
    <source>
        <dbReference type="SAM" id="MobiDB-lite"/>
    </source>
</evidence>
<keyword evidence="2" id="KW-0472">Membrane</keyword>
<feature type="region of interest" description="Disordered" evidence="1">
    <location>
        <begin position="300"/>
        <end position="329"/>
    </location>
</feature>
<protein>
    <submittedName>
        <fullName evidence="3">Uncharacterized protein</fullName>
    </submittedName>
</protein>
<dbReference type="EMBL" id="JAAAIP010000036">
    <property type="protein sequence ID" value="KAG0328345.1"/>
    <property type="molecule type" value="Genomic_DNA"/>
</dbReference>
<keyword evidence="2" id="KW-1133">Transmembrane helix</keyword>